<dbReference type="InterPro" id="IPR009057">
    <property type="entry name" value="Homeodomain-like_sf"/>
</dbReference>
<evidence type="ECO:0000256" key="2">
    <source>
        <dbReference type="ARBA" id="ARBA00023125"/>
    </source>
</evidence>
<dbReference type="EMBL" id="BTCL01000006">
    <property type="protein sequence ID" value="GMK45185.1"/>
    <property type="molecule type" value="Genomic_DNA"/>
</dbReference>
<dbReference type="Gene3D" id="1.10.10.60">
    <property type="entry name" value="Homeodomain-like"/>
    <property type="match status" value="1"/>
</dbReference>
<name>A0ABQ6NJD0_9BACL</name>
<keyword evidence="3" id="KW-0804">Transcription</keyword>
<dbReference type="Gene3D" id="2.60.120.280">
    <property type="entry name" value="Regulatory protein AraC"/>
    <property type="match status" value="1"/>
</dbReference>
<comment type="caution">
    <text evidence="5">The sequence shown here is derived from an EMBL/GenBank/DDBJ whole genome shotgun (WGS) entry which is preliminary data.</text>
</comment>
<keyword evidence="6" id="KW-1185">Reference proteome</keyword>
<evidence type="ECO:0000313" key="5">
    <source>
        <dbReference type="EMBL" id="GMK45185.1"/>
    </source>
</evidence>
<accession>A0ABQ6NJD0</accession>
<dbReference type="Pfam" id="PF12833">
    <property type="entry name" value="HTH_18"/>
    <property type="match status" value="1"/>
</dbReference>
<feature type="domain" description="HTH araC/xylS-type" evidence="4">
    <location>
        <begin position="160"/>
        <end position="258"/>
    </location>
</feature>
<keyword evidence="1" id="KW-0805">Transcription regulation</keyword>
<dbReference type="SUPFAM" id="SSF46689">
    <property type="entry name" value="Homeodomain-like"/>
    <property type="match status" value="2"/>
</dbReference>
<dbReference type="InterPro" id="IPR003313">
    <property type="entry name" value="AraC-bd"/>
</dbReference>
<dbReference type="InterPro" id="IPR018060">
    <property type="entry name" value="HTH_AraC"/>
</dbReference>
<dbReference type="InterPro" id="IPR037923">
    <property type="entry name" value="HTH-like"/>
</dbReference>
<dbReference type="PROSITE" id="PS01124">
    <property type="entry name" value="HTH_ARAC_FAMILY_2"/>
    <property type="match status" value="1"/>
</dbReference>
<evidence type="ECO:0000313" key="6">
    <source>
        <dbReference type="Proteomes" id="UP001285921"/>
    </source>
</evidence>
<dbReference type="Proteomes" id="UP001285921">
    <property type="component" value="Unassembled WGS sequence"/>
</dbReference>
<dbReference type="SMART" id="SM00342">
    <property type="entry name" value="HTH_ARAC"/>
    <property type="match status" value="1"/>
</dbReference>
<dbReference type="PANTHER" id="PTHR46796">
    <property type="entry name" value="HTH-TYPE TRANSCRIPTIONAL ACTIVATOR RHAS-RELATED"/>
    <property type="match status" value="1"/>
</dbReference>
<reference evidence="5 6" key="1">
    <citation type="submission" date="2023-05" db="EMBL/GenBank/DDBJ databases">
        <title>Draft genome of Paenibacillus sp. CCS26.</title>
        <authorList>
            <person name="Akita H."/>
            <person name="Shinto Y."/>
            <person name="Kimura Z."/>
        </authorList>
    </citation>
    <scope>NUCLEOTIDE SEQUENCE [LARGE SCALE GENOMIC DNA]</scope>
    <source>
        <strain evidence="5 6">CCS26</strain>
    </source>
</reference>
<proteinExistence type="predicted"/>
<organism evidence="5 6">
    <name type="scientific">Paenibacillus glycanilyticus</name>
    <dbReference type="NCBI Taxonomy" id="126569"/>
    <lineage>
        <taxon>Bacteria</taxon>
        <taxon>Bacillati</taxon>
        <taxon>Bacillota</taxon>
        <taxon>Bacilli</taxon>
        <taxon>Bacillales</taxon>
        <taxon>Paenibacillaceae</taxon>
        <taxon>Paenibacillus</taxon>
    </lineage>
</organism>
<evidence type="ECO:0000256" key="3">
    <source>
        <dbReference type="ARBA" id="ARBA00023163"/>
    </source>
</evidence>
<dbReference type="InterPro" id="IPR050204">
    <property type="entry name" value="AraC_XylS_family_regulators"/>
</dbReference>
<gene>
    <name evidence="5" type="primary">araC_1</name>
    <name evidence="5" type="ORF">PghCCS26_23130</name>
</gene>
<dbReference type="PANTHER" id="PTHR46796:SF7">
    <property type="entry name" value="ARAC FAMILY TRANSCRIPTIONAL REGULATOR"/>
    <property type="match status" value="1"/>
</dbReference>
<dbReference type="GO" id="GO:0003677">
    <property type="term" value="F:DNA binding"/>
    <property type="evidence" value="ECO:0007669"/>
    <property type="project" value="UniProtKB-KW"/>
</dbReference>
<dbReference type="Pfam" id="PF02311">
    <property type="entry name" value="AraC_binding"/>
    <property type="match status" value="1"/>
</dbReference>
<sequence length="267" mass="30199">MEMVEKQSKNGVVTGHFLENESYCMVRPAGREDWLLVYTLDGQGFFRTAAGEKLCKAGELVLLRKRVPHTYGTVKGDTWNFLWVHFNRLPELSLLPDEEVLLCPLPSSELQRRVIRIFRSLLHDSRAQGGFWEELCDNQLSALILLMAGQLADKLDYRVSQVMRILSAQMQEPLSINELAARVGLSASRLSHLFKSETGRSIVDTLNNMRLEQAVLLMLQAGRTAGEAAFDVGFQSYNHFAALFRRRYGCGPAEYKRKAESTSIPET</sequence>
<protein>
    <submittedName>
        <fullName evidence="5">DNA-binding transcriptional regulator AraC</fullName>
    </submittedName>
</protein>
<dbReference type="SUPFAM" id="SSF51215">
    <property type="entry name" value="Regulatory protein AraC"/>
    <property type="match status" value="1"/>
</dbReference>
<evidence type="ECO:0000259" key="4">
    <source>
        <dbReference type="PROSITE" id="PS01124"/>
    </source>
</evidence>
<evidence type="ECO:0000256" key="1">
    <source>
        <dbReference type="ARBA" id="ARBA00023015"/>
    </source>
</evidence>
<keyword evidence="2 5" id="KW-0238">DNA-binding</keyword>